<dbReference type="Gene3D" id="1.25.40.10">
    <property type="entry name" value="Tetratricopeptide repeat domain"/>
    <property type="match status" value="1"/>
</dbReference>
<reference evidence="5" key="1">
    <citation type="journal article" date="2019" name="Int. J. Syst. Evol. Microbiol.">
        <title>The Global Catalogue of Microorganisms (GCM) 10K type strain sequencing project: providing services to taxonomists for standard genome sequencing and annotation.</title>
        <authorList>
            <consortium name="The Broad Institute Genomics Platform"/>
            <consortium name="The Broad Institute Genome Sequencing Center for Infectious Disease"/>
            <person name="Wu L."/>
            <person name="Ma J."/>
        </authorList>
    </citation>
    <scope>NUCLEOTIDE SEQUENCE [LARGE SCALE GENOMIC DNA]</scope>
    <source>
        <strain evidence="5">ZS-22-S1</strain>
    </source>
</reference>
<dbReference type="SUPFAM" id="SSF48452">
    <property type="entry name" value="TPR-like"/>
    <property type="match status" value="1"/>
</dbReference>
<dbReference type="SUPFAM" id="SSF46894">
    <property type="entry name" value="C-terminal effector domain of the bipartite response regulators"/>
    <property type="match status" value="1"/>
</dbReference>
<dbReference type="InterPro" id="IPR011990">
    <property type="entry name" value="TPR-like_helical_dom_sf"/>
</dbReference>
<dbReference type="Gene3D" id="1.10.10.10">
    <property type="entry name" value="Winged helix-like DNA-binding domain superfamily/Winged helix DNA-binding domain"/>
    <property type="match status" value="1"/>
</dbReference>
<organism evidence="4 5">
    <name type="scientific">Actinophytocola glycyrrhizae</name>
    <dbReference type="NCBI Taxonomy" id="2044873"/>
    <lineage>
        <taxon>Bacteria</taxon>
        <taxon>Bacillati</taxon>
        <taxon>Actinomycetota</taxon>
        <taxon>Actinomycetes</taxon>
        <taxon>Pseudonocardiales</taxon>
        <taxon>Pseudonocardiaceae</taxon>
    </lineage>
</organism>
<evidence type="ECO:0000256" key="1">
    <source>
        <dbReference type="ARBA" id="ARBA00023015"/>
    </source>
</evidence>
<name>A0ABV9SG60_9PSEU</name>
<evidence type="ECO:0000313" key="5">
    <source>
        <dbReference type="Proteomes" id="UP001595859"/>
    </source>
</evidence>
<sequence length="240" mass="27065">MFHLYGTVGPAAHGVAVEFGPERERRMLVPLLLTRGKAVSRLELTEWMWDDAPESASADLEQHLTALRRGLAALGFRQTLVNRDQVCRLTIPPDRVDAHRLAAVVAESSRLDDRTAARRLRAALDLCAGHPLAGLTGRRIDRCRHTLLEERRTAKIALIRAEFRLGRAEQHVPDLLRLSHERLADSEVVGLAVSALRHTGRQAEAAELYDRFREHLIELGMSMPKRMLDLRPRTSHVESH</sequence>
<dbReference type="PANTHER" id="PTHR35807:SF1">
    <property type="entry name" value="TRANSCRIPTIONAL REGULATOR REDD"/>
    <property type="match status" value="1"/>
</dbReference>
<keyword evidence="2" id="KW-0804">Transcription</keyword>
<evidence type="ECO:0000313" key="4">
    <source>
        <dbReference type="EMBL" id="MFC4858924.1"/>
    </source>
</evidence>
<dbReference type="InterPro" id="IPR051677">
    <property type="entry name" value="AfsR-DnrI-RedD_regulator"/>
</dbReference>
<dbReference type="SMART" id="SM01043">
    <property type="entry name" value="BTAD"/>
    <property type="match status" value="1"/>
</dbReference>
<accession>A0ABV9SG60</accession>
<protein>
    <submittedName>
        <fullName evidence="4">BTAD domain-containing putative transcriptional regulator</fullName>
    </submittedName>
</protein>
<keyword evidence="5" id="KW-1185">Reference proteome</keyword>
<comment type="caution">
    <text evidence="4">The sequence shown here is derived from an EMBL/GenBank/DDBJ whole genome shotgun (WGS) entry which is preliminary data.</text>
</comment>
<dbReference type="InterPro" id="IPR005158">
    <property type="entry name" value="BTAD"/>
</dbReference>
<evidence type="ECO:0000256" key="2">
    <source>
        <dbReference type="ARBA" id="ARBA00023163"/>
    </source>
</evidence>
<dbReference type="Pfam" id="PF03704">
    <property type="entry name" value="BTAD"/>
    <property type="match status" value="1"/>
</dbReference>
<gene>
    <name evidence="4" type="ORF">ACFPCV_35965</name>
</gene>
<dbReference type="RefSeq" id="WP_378061663.1">
    <property type="nucleotide sequence ID" value="NZ_JBHSIS010000024.1"/>
</dbReference>
<feature type="domain" description="Bacterial transcriptional activator" evidence="3">
    <location>
        <begin position="96"/>
        <end position="228"/>
    </location>
</feature>
<dbReference type="Proteomes" id="UP001595859">
    <property type="component" value="Unassembled WGS sequence"/>
</dbReference>
<evidence type="ECO:0000259" key="3">
    <source>
        <dbReference type="SMART" id="SM01043"/>
    </source>
</evidence>
<dbReference type="PANTHER" id="PTHR35807">
    <property type="entry name" value="TRANSCRIPTIONAL REGULATOR REDD-RELATED"/>
    <property type="match status" value="1"/>
</dbReference>
<dbReference type="EMBL" id="JBHSIS010000024">
    <property type="protein sequence ID" value="MFC4858924.1"/>
    <property type="molecule type" value="Genomic_DNA"/>
</dbReference>
<dbReference type="InterPro" id="IPR016032">
    <property type="entry name" value="Sig_transdc_resp-reg_C-effctor"/>
</dbReference>
<keyword evidence="1" id="KW-0805">Transcription regulation</keyword>
<proteinExistence type="predicted"/>
<dbReference type="InterPro" id="IPR036388">
    <property type="entry name" value="WH-like_DNA-bd_sf"/>
</dbReference>